<keyword evidence="3" id="KW-0443">Lipid metabolism</keyword>
<evidence type="ECO:0000256" key="2">
    <source>
        <dbReference type="ARBA" id="ARBA00023002"/>
    </source>
</evidence>
<evidence type="ECO:0000313" key="5">
    <source>
        <dbReference type="Proteomes" id="UP000184038"/>
    </source>
</evidence>
<evidence type="ECO:0000313" key="4">
    <source>
        <dbReference type="EMBL" id="SHM52858.1"/>
    </source>
</evidence>
<dbReference type="PRINTS" id="PR00081">
    <property type="entry name" value="GDHRDH"/>
</dbReference>
<dbReference type="STRING" id="1120996.SAMN02746066_02307"/>
<dbReference type="SUPFAM" id="SSF51735">
    <property type="entry name" value="NAD(P)-binding Rossmann-fold domains"/>
    <property type="match status" value="1"/>
</dbReference>
<dbReference type="FunFam" id="3.40.50.720:FF:000084">
    <property type="entry name" value="Short-chain dehydrogenase reductase"/>
    <property type="match status" value="1"/>
</dbReference>
<dbReference type="Proteomes" id="UP000184038">
    <property type="component" value="Unassembled WGS sequence"/>
</dbReference>
<evidence type="ECO:0000256" key="1">
    <source>
        <dbReference type="ARBA" id="ARBA00006484"/>
    </source>
</evidence>
<gene>
    <name evidence="4" type="ORF">SAMN02746066_02307</name>
</gene>
<dbReference type="RefSeq" id="WP_073287769.1">
    <property type="nucleotide sequence ID" value="NZ_FRCP01000011.1"/>
</dbReference>
<evidence type="ECO:0000256" key="3">
    <source>
        <dbReference type="ARBA" id="ARBA00023221"/>
    </source>
</evidence>
<dbReference type="PRINTS" id="PR00080">
    <property type="entry name" value="SDRFAMILY"/>
</dbReference>
<keyword evidence="3" id="KW-0753">Steroid metabolism</keyword>
<dbReference type="PANTHER" id="PTHR42879">
    <property type="entry name" value="3-OXOACYL-(ACYL-CARRIER-PROTEIN) REDUCTASE"/>
    <property type="match status" value="1"/>
</dbReference>
<comment type="similarity">
    <text evidence="1">Belongs to the short-chain dehydrogenases/reductases (SDR) family.</text>
</comment>
<dbReference type="Gene3D" id="3.40.50.720">
    <property type="entry name" value="NAD(P)-binding Rossmann-like Domain"/>
    <property type="match status" value="1"/>
</dbReference>
<keyword evidence="2" id="KW-0560">Oxidoreductase</keyword>
<dbReference type="InterPro" id="IPR036291">
    <property type="entry name" value="NAD(P)-bd_dom_sf"/>
</dbReference>
<dbReference type="CDD" id="cd05233">
    <property type="entry name" value="SDR_c"/>
    <property type="match status" value="1"/>
</dbReference>
<dbReference type="GO" id="GO:0008206">
    <property type="term" value="P:bile acid metabolic process"/>
    <property type="evidence" value="ECO:0007669"/>
    <property type="project" value="UniProtKB-ARBA"/>
</dbReference>
<dbReference type="InterPro" id="IPR050259">
    <property type="entry name" value="SDR"/>
</dbReference>
<dbReference type="InterPro" id="IPR002347">
    <property type="entry name" value="SDR_fam"/>
</dbReference>
<accession>A0A1M7JIR7</accession>
<dbReference type="EMBL" id="FRCP01000011">
    <property type="protein sequence ID" value="SHM52858.1"/>
    <property type="molecule type" value="Genomic_DNA"/>
</dbReference>
<keyword evidence="5" id="KW-1185">Reference proteome</keyword>
<organism evidence="4 5">
    <name type="scientific">Anaerosporobacter mobilis DSM 15930</name>
    <dbReference type="NCBI Taxonomy" id="1120996"/>
    <lineage>
        <taxon>Bacteria</taxon>
        <taxon>Bacillati</taxon>
        <taxon>Bacillota</taxon>
        <taxon>Clostridia</taxon>
        <taxon>Lachnospirales</taxon>
        <taxon>Lachnospiraceae</taxon>
        <taxon>Anaerosporobacter</taxon>
    </lineage>
</organism>
<dbReference type="Pfam" id="PF13561">
    <property type="entry name" value="adh_short_C2"/>
    <property type="match status" value="1"/>
</dbReference>
<dbReference type="AlphaFoldDB" id="A0A1M7JIR7"/>
<reference evidence="4 5" key="1">
    <citation type="submission" date="2016-11" db="EMBL/GenBank/DDBJ databases">
        <authorList>
            <person name="Jaros S."/>
            <person name="Januszkiewicz K."/>
            <person name="Wedrychowicz H."/>
        </authorList>
    </citation>
    <scope>NUCLEOTIDE SEQUENCE [LARGE SCALE GENOMIC DNA]</scope>
    <source>
        <strain evidence="4 5">DSM 15930</strain>
    </source>
</reference>
<name>A0A1M7JIR7_9FIRM</name>
<dbReference type="InterPro" id="IPR020904">
    <property type="entry name" value="Sc_DH/Rdtase_CS"/>
</dbReference>
<dbReference type="GO" id="GO:0016491">
    <property type="term" value="F:oxidoreductase activity"/>
    <property type="evidence" value="ECO:0007669"/>
    <property type="project" value="UniProtKB-KW"/>
</dbReference>
<dbReference type="PANTHER" id="PTHR42879:SF2">
    <property type="entry name" value="3-OXOACYL-[ACYL-CARRIER-PROTEIN] REDUCTASE FABG"/>
    <property type="match status" value="1"/>
</dbReference>
<protein>
    <submittedName>
        <fullName evidence="4">NAD(P)-dependent dehydrogenase, short-chain alcohol dehydrogenase family</fullName>
    </submittedName>
</protein>
<dbReference type="PROSITE" id="PS00061">
    <property type="entry name" value="ADH_SHORT"/>
    <property type="match status" value="1"/>
</dbReference>
<proteinExistence type="inferred from homology"/>
<sequence length="265" mass="28591">MRLENKVVLITASTRGIGLACVKRCANEGAIVYMGARNVERAKEIAKELNSNGAKVKVVYNDATVKESYKTMVEEVVKAEGRIDVLVNNFGTSNPKVDLDIKSTDYEEFIRTIDLNLASVFLTTQAVVPHMAANGGGSIINISSIGGLRPDVSQIAYGTSKASINYLTKLIATQCARDNIRCNAVLPGMTATDAVNENLTEGFKEFFLKHTPIKRMGTPEEIAGTVAYFASDDSAYTTGQIVDVSGGFGMPTPVYGDMINLSMKR</sequence>
<dbReference type="OrthoDB" id="9803333at2"/>